<evidence type="ECO:0000256" key="8">
    <source>
        <dbReference type="ARBA" id="ARBA00022679"/>
    </source>
</evidence>
<evidence type="ECO:0000256" key="15">
    <source>
        <dbReference type="ARBA" id="ARBA00023157"/>
    </source>
</evidence>
<dbReference type="InterPro" id="IPR007754">
    <property type="entry name" value="GlcNAc_II"/>
</dbReference>
<feature type="region of interest" description="Disordered" evidence="26">
    <location>
        <begin position="353"/>
        <end position="384"/>
    </location>
</feature>
<dbReference type="eggNOG" id="KOG2791">
    <property type="taxonomic scope" value="Eukaryota"/>
</dbReference>
<dbReference type="GO" id="GO:0005795">
    <property type="term" value="C:Golgi stack"/>
    <property type="evidence" value="ECO:0007669"/>
    <property type="project" value="InterPro"/>
</dbReference>
<comment type="cofactor">
    <cofactor evidence="1 24">
        <name>Mn(2+)</name>
        <dbReference type="ChEBI" id="CHEBI:29035"/>
    </cofactor>
</comment>
<dbReference type="AlphaFoldDB" id="B0WA17"/>
<dbReference type="SUPFAM" id="SSF53448">
    <property type="entry name" value="Nucleotide-diphospho-sugar transferases"/>
    <property type="match status" value="1"/>
</dbReference>
<dbReference type="GO" id="GO:0006487">
    <property type="term" value="P:protein N-linked glycosylation"/>
    <property type="evidence" value="ECO:0007669"/>
    <property type="project" value="TreeGrafter"/>
</dbReference>
<evidence type="ECO:0000256" key="12">
    <source>
        <dbReference type="ARBA" id="ARBA00022989"/>
    </source>
</evidence>
<feature type="binding site" evidence="24">
    <location>
        <position position="146"/>
    </location>
    <ligand>
        <name>Mn(2+)</name>
        <dbReference type="ChEBI" id="CHEBI:29035"/>
    </ligand>
</feature>
<dbReference type="InParanoid" id="B0WA17"/>
<dbReference type="VEuPathDB" id="VectorBase:CQUJHB001724"/>
<dbReference type="Proteomes" id="UP000002320">
    <property type="component" value="Unassembled WGS sequence"/>
</dbReference>
<reference evidence="28" key="2">
    <citation type="submission" date="2021-02" db="UniProtKB">
        <authorList>
            <consortium name="EnsemblMetazoa"/>
        </authorList>
    </citation>
    <scope>IDENTIFICATION</scope>
    <source>
        <strain evidence="28">JHB</strain>
    </source>
</reference>
<evidence type="ECO:0000256" key="1">
    <source>
        <dbReference type="ARBA" id="ARBA00001936"/>
    </source>
</evidence>
<evidence type="ECO:0000256" key="11">
    <source>
        <dbReference type="ARBA" id="ARBA00022968"/>
    </source>
</evidence>
<organism>
    <name type="scientific">Culex quinquefasciatus</name>
    <name type="common">Southern house mosquito</name>
    <name type="synonym">Culex pungens</name>
    <dbReference type="NCBI Taxonomy" id="7176"/>
    <lineage>
        <taxon>Eukaryota</taxon>
        <taxon>Metazoa</taxon>
        <taxon>Ecdysozoa</taxon>
        <taxon>Arthropoda</taxon>
        <taxon>Hexapoda</taxon>
        <taxon>Insecta</taxon>
        <taxon>Pterygota</taxon>
        <taxon>Neoptera</taxon>
        <taxon>Endopterygota</taxon>
        <taxon>Diptera</taxon>
        <taxon>Nematocera</taxon>
        <taxon>Culicoidea</taxon>
        <taxon>Culicidae</taxon>
        <taxon>Culicinae</taxon>
        <taxon>Culicini</taxon>
        <taxon>Culex</taxon>
        <taxon>Culex</taxon>
    </lineage>
</organism>
<dbReference type="OMA" id="HEITRCA"/>
<evidence type="ECO:0000256" key="23">
    <source>
        <dbReference type="PIRSR" id="PIRSR607754-1"/>
    </source>
</evidence>
<evidence type="ECO:0000313" key="29">
    <source>
        <dbReference type="Proteomes" id="UP000002320"/>
    </source>
</evidence>
<evidence type="ECO:0000256" key="4">
    <source>
        <dbReference type="ARBA" id="ARBA00011011"/>
    </source>
</evidence>
<dbReference type="InterPro" id="IPR029044">
    <property type="entry name" value="Nucleotide-diphossugar_trans"/>
</dbReference>
<feature type="disulfide bond" evidence="25">
    <location>
        <begin position="168"/>
        <end position="171"/>
    </location>
</feature>
<gene>
    <name evidence="28" type="primary">6035340</name>
    <name evidence="27" type="ORF">CpipJ_CPIJ003883</name>
</gene>
<keyword evidence="9" id="KW-0812">Transmembrane</keyword>
<evidence type="ECO:0000256" key="18">
    <source>
        <dbReference type="ARBA" id="ARBA00029663"/>
    </source>
</evidence>
<dbReference type="GO" id="GO:0008455">
    <property type="term" value="F:alpha-1,6-mannosylglycoprotein 2-beta-N-acetylglucosaminyltransferase activity"/>
    <property type="evidence" value="ECO:0007669"/>
    <property type="project" value="UniProtKB-EC"/>
</dbReference>
<reference evidence="27" key="1">
    <citation type="submission" date="2007-03" db="EMBL/GenBank/DDBJ databases">
        <title>Annotation of Culex pipiens quinquefasciatus.</title>
        <authorList>
            <consortium name="The Broad Institute Genome Sequencing Platform"/>
            <person name="Atkinson P.W."/>
            <person name="Hemingway J."/>
            <person name="Christensen B.M."/>
            <person name="Higgs S."/>
            <person name="Kodira C."/>
            <person name="Hannick L."/>
            <person name="Megy K."/>
            <person name="O'Leary S."/>
            <person name="Pearson M."/>
            <person name="Haas B.J."/>
            <person name="Mauceli E."/>
            <person name="Wortman J.R."/>
            <person name="Lee N.H."/>
            <person name="Guigo R."/>
            <person name="Stanke M."/>
            <person name="Alvarado L."/>
            <person name="Amedeo P."/>
            <person name="Antoine C.H."/>
            <person name="Arensburger P."/>
            <person name="Bidwell S.L."/>
            <person name="Crawford M."/>
            <person name="Camaro F."/>
            <person name="Devon K."/>
            <person name="Engels R."/>
            <person name="Hammond M."/>
            <person name="Howarth C."/>
            <person name="Koehrsen M."/>
            <person name="Lawson D."/>
            <person name="Montgomery P."/>
            <person name="Nene V."/>
            <person name="Nusbaum C."/>
            <person name="Puiu D."/>
            <person name="Romero-Severson J."/>
            <person name="Severson D.W."/>
            <person name="Shumway M."/>
            <person name="Sisk P."/>
            <person name="Stolte C."/>
            <person name="Zeng Q."/>
            <person name="Eisenstadt E."/>
            <person name="Fraser-Liggett C."/>
            <person name="Strausberg R."/>
            <person name="Galagan J."/>
            <person name="Birren B."/>
            <person name="Collins F.H."/>
        </authorList>
    </citation>
    <scope>NUCLEOTIDE SEQUENCE [LARGE SCALE GENOMIC DNA]</scope>
    <source>
        <strain evidence="27">JHB</strain>
    </source>
</reference>
<comment type="subcellular location">
    <subcellularLocation>
        <location evidence="2">Golgi apparatus membrane</location>
        <topology evidence="2">Single-pass type II membrane protein</topology>
    </subcellularLocation>
</comment>
<evidence type="ECO:0000256" key="9">
    <source>
        <dbReference type="ARBA" id="ARBA00022692"/>
    </source>
</evidence>
<evidence type="ECO:0000256" key="10">
    <source>
        <dbReference type="ARBA" id="ARBA00022723"/>
    </source>
</evidence>
<evidence type="ECO:0000256" key="25">
    <source>
        <dbReference type="PIRSR" id="PIRSR607754-3"/>
    </source>
</evidence>
<evidence type="ECO:0000256" key="17">
    <source>
        <dbReference type="ARBA" id="ARBA00023211"/>
    </source>
</evidence>
<keyword evidence="14" id="KW-0472">Membrane</keyword>
<dbReference type="GO" id="GO:0009312">
    <property type="term" value="P:oligosaccharide biosynthetic process"/>
    <property type="evidence" value="ECO:0007669"/>
    <property type="project" value="InterPro"/>
</dbReference>
<evidence type="ECO:0000256" key="20">
    <source>
        <dbReference type="ARBA" id="ARBA00032552"/>
    </source>
</evidence>
<evidence type="ECO:0000256" key="3">
    <source>
        <dbReference type="ARBA" id="ARBA00004922"/>
    </source>
</evidence>
<keyword evidence="7" id="KW-0328">Glycosyltransferase</keyword>
<evidence type="ECO:0000256" key="19">
    <source>
        <dbReference type="ARBA" id="ARBA00031203"/>
    </source>
</evidence>
<feature type="disulfide bond" evidence="25">
    <location>
        <begin position="81"/>
        <end position="95"/>
    </location>
</feature>
<dbReference type="EnsemblMetazoa" id="CPIJ003883-RA">
    <property type="protein sequence ID" value="CPIJ003883-PA"/>
    <property type="gene ID" value="CPIJ003883"/>
</dbReference>
<feature type="binding site" evidence="23">
    <location>
        <position position="39"/>
    </location>
    <ligand>
        <name>substrate</name>
    </ligand>
</feature>
<dbReference type="UniPathway" id="UPA00378"/>
<evidence type="ECO:0000256" key="6">
    <source>
        <dbReference type="ARBA" id="ARBA00014817"/>
    </source>
</evidence>
<evidence type="ECO:0000256" key="7">
    <source>
        <dbReference type="ARBA" id="ARBA00022676"/>
    </source>
</evidence>
<dbReference type="HOGENOM" id="CLU_032753_2_0_1"/>
<proteinExistence type="inferred from homology"/>
<keyword evidence="15 25" id="KW-1015">Disulfide bond</keyword>
<sequence>MTRGGASYVHKRITYLRHLIVSLAQAKDISRTLLVFSHDHFDDDINDLVQSIDFCKVMQIFYPFSIQTHPNEFPGADPGDCPRDIKKEQALLRKCNNALHPDLYGHYREAKFTQTKHHWWWKANRVFDQLEVTKYHTGLVVFLEEDHYVAEDFLYILELMQQKSNELCQKCNILSLGTYLKTFNYYTYNKKLVSLHPLQISGAWVGKRETILIYAPHASSYNGGKPFGYQGKAMLSSPGQTATAGLSSSNHLHQQLYYHKNHHESYPSFVDVRSLLLGGGAGHRDADLSFTSYYHNRYMPRPVQKESPYSSINPYSANALPGIASPLFANDPLNDNYAKNRPLTAYLNLNNDERDPQQQQQQQQQQLQQHASGNTGGSSGGQFTTEKYASQSQWGYQVLPTLYSIYQKVLVQRRVPATVRYRYSSTDKQI</sequence>
<evidence type="ECO:0000256" key="16">
    <source>
        <dbReference type="ARBA" id="ARBA00023180"/>
    </source>
</evidence>
<dbReference type="VEuPathDB" id="VectorBase:CPIJ003883"/>
<evidence type="ECO:0000256" key="24">
    <source>
        <dbReference type="PIRSR" id="PIRSR607754-2"/>
    </source>
</evidence>
<dbReference type="EC" id="2.4.1.143" evidence="5"/>
<dbReference type="EMBL" id="DS231868">
    <property type="protein sequence ID" value="EDS40750.1"/>
    <property type="molecule type" value="Genomic_DNA"/>
</dbReference>
<evidence type="ECO:0000256" key="14">
    <source>
        <dbReference type="ARBA" id="ARBA00023136"/>
    </source>
</evidence>
<accession>B0WA17</accession>
<evidence type="ECO:0000256" key="13">
    <source>
        <dbReference type="ARBA" id="ARBA00023034"/>
    </source>
</evidence>
<evidence type="ECO:0000313" key="27">
    <source>
        <dbReference type="EMBL" id="EDS40750.1"/>
    </source>
</evidence>
<dbReference type="PANTHER" id="PTHR12871">
    <property type="entry name" value="BETA-1,2-N-ACETYLGLUCOSAMINYLTRANSFERASE II"/>
    <property type="match status" value="1"/>
</dbReference>
<feature type="binding site" evidence="23">
    <location>
        <begin position="114"/>
        <end position="118"/>
    </location>
    <ligand>
        <name>substrate</name>
    </ligand>
</feature>
<evidence type="ECO:0000256" key="5">
    <source>
        <dbReference type="ARBA" id="ARBA00012613"/>
    </source>
</evidence>
<keyword evidence="12" id="KW-1133">Transmembrane helix</keyword>
<dbReference type="KEGG" id="cqu:CpipJ_CPIJ003883"/>
<dbReference type="Pfam" id="PF05060">
    <property type="entry name" value="MGAT2"/>
    <property type="match status" value="1"/>
</dbReference>
<protein>
    <recommendedName>
        <fullName evidence="6">Alpha-1,6-mannosyl-glycoprotein 2-beta-N-acetylglucosaminyltransferase</fullName>
        <ecNumber evidence="5">2.4.1.143</ecNumber>
    </recommendedName>
    <alternativeName>
        <fullName evidence="21">Beta-1,2-N-acetylglucosaminyltransferase II</fullName>
    </alternativeName>
    <alternativeName>
        <fullName evidence="20">GlcNAc-T II</fullName>
    </alternativeName>
    <alternativeName>
        <fullName evidence="19">Mannoside acetylglucosaminyltransferase 2</fullName>
    </alternativeName>
    <alternativeName>
        <fullName evidence="18">N-glycosyl-oligosaccharide-glycoprotein N-acetylglucosaminyltransferase II</fullName>
    </alternativeName>
</protein>
<keyword evidence="16" id="KW-0325">Glycoprotein</keyword>
<keyword evidence="11" id="KW-0735">Signal-anchor</keyword>
<comment type="catalytic activity">
    <reaction evidence="22">
        <text>an N(4)-{beta-D-GlcNAc-(1-&gt;2)-alpha-D-Man-(1-&gt;3)-[alpha-D-Man-(1-&gt;6)]-beta-D-Man-(1-&gt;4)-beta-D-GlcNAc-(1-&gt;4)-beta-D-GlcNAc}-L-asparaginyl-[protein] + UDP-N-acetyl-alpha-D-glucosamine = N(4)-{beta-D-GlcNAc-(1-&gt;2)-alpha-D-Man-(1-&gt;3)-[beta-D-GlcNAc-(1-&gt;2)-alpha-D-Man-(1-&gt;6)]-beta-D-Man-(1-&gt;4)-beta-D-GlcNAc-(1-&gt;4)-beta-D-GlcNAc}-L-asparaginyl-[protein] + UDP + H(+)</text>
        <dbReference type="Rhea" id="RHEA:12941"/>
        <dbReference type="Rhea" id="RHEA-COMP:13526"/>
        <dbReference type="Rhea" id="RHEA-COMP:14369"/>
        <dbReference type="ChEBI" id="CHEBI:15378"/>
        <dbReference type="ChEBI" id="CHEBI:57705"/>
        <dbReference type="ChEBI" id="CHEBI:58223"/>
        <dbReference type="ChEBI" id="CHEBI:60615"/>
        <dbReference type="ChEBI" id="CHEBI:60651"/>
        <dbReference type="EC" id="2.4.1.143"/>
    </reaction>
</comment>
<keyword evidence="17 24" id="KW-0464">Manganese</keyword>
<keyword evidence="10 24" id="KW-0479">Metal-binding</keyword>
<feature type="compositionally biased region" description="Low complexity" evidence="26">
    <location>
        <begin position="357"/>
        <end position="369"/>
    </location>
</feature>
<evidence type="ECO:0000256" key="21">
    <source>
        <dbReference type="ARBA" id="ARBA00032915"/>
    </source>
</evidence>
<evidence type="ECO:0000256" key="26">
    <source>
        <dbReference type="SAM" id="MobiDB-lite"/>
    </source>
</evidence>
<keyword evidence="29" id="KW-1185">Reference proteome</keyword>
<comment type="similarity">
    <text evidence="4">Belongs to the glycosyltransferase 16 (GT16) protein family.</text>
</comment>
<dbReference type="STRING" id="7176.B0WA17"/>
<dbReference type="GO" id="GO:0000139">
    <property type="term" value="C:Golgi membrane"/>
    <property type="evidence" value="ECO:0007669"/>
    <property type="project" value="UniProtKB-SubCell"/>
</dbReference>
<dbReference type="PANTHER" id="PTHR12871:SF0">
    <property type="entry name" value="ALPHA-1,6-MANNOSYL-GLYCOPROTEIN 2-BETA-N-ACETYLGLUCOSAMINYLTRANSFERASE"/>
    <property type="match status" value="1"/>
</dbReference>
<keyword evidence="8 27" id="KW-0808">Transferase</keyword>
<comment type="pathway">
    <text evidence="3">Protein modification; protein glycosylation.</text>
</comment>
<evidence type="ECO:0000256" key="22">
    <source>
        <dbReference type="ARBA" id="ARBA00093257"/>
    </source>
</evidence>
<name>B0WA17_CULQU</name>
<dbReference type="GO" id="GO:0046872">
    <property type="term" value="F:metal ion binding"/>
    <property type="evidence" value="ECO:0007669"/>
    <property type="project" value="UniProtKB-KW"/>
</dbReference>
<evidence type="ECO:0000256" key="2">
    <source>
        <dbReference type="ARBA" id="ARBA00004323"/>
    </source>
</evidence>
<evidence type="ECO:0000313" key="28">
    <source>
        <dbReference type="EnsemblMetazoa" id="CPIJ003883-PA"/>
    </source>
</evidence>
<keyword evidence="13" id="KW-0333">Golgi apparatus</keyword>
<dbReference type="OrthoDB" id="6019616at2759"/>
<dbReference type="Gene3D" id="3.90.550.10">
    <property type="entry name" value="Spore Coat Polysaccharide Biosynthesis Protein SpsA, Chain A"/>
    <property type="match status" value="1"/>
</dbReference>